<dbReference type="Pfam" id="PF06738">
    <property type="entry name" value="ThrE"/>
    <property type="match status" value="1"/>
</dbReference>
<dbReference type="Proteomes" id="UP000571817">
    <property type="component" value="Unassembled WGS sequence"/>
</dbReference>
<feature type="transmembrane region" description="Helical" evidence="8">
    <location>
        <begin position="192"/>
        <end position="211"/>
    </location>
</feature>
<comment type="caution">
    <text evidence="10">The sequence shown here is derived from an EMBL/GenBank/DDBJ whole genome shotgun (WGS) entry which is preliminary data.</text>
</comment>
<dbReference type="GO" id="GO:0005886">
    <property type="term" value="C:plasma membrane"/>
    <property type="evidence" value="ECO:0007669"/>
    <property type="project" value="UniProtKB-SubCell"/>
</dbReference>
<gene>
    <name evidence="10" type="ORF">HNR15_002290</name>
</gene>
<dbReference type="RefSeq" id="WP_179481896.1">
    <property type="nucleotide sequence ID" value="NZ_JACCFW010000001.1"/>
</dbReference>
<keyword evidence="4 8" id="KW-1133">Transmembrane helix</keyword>
<feature type="transmembrane region" description="Helical" evidence="8">
    <location>
        <begin position="431"/>
        <end position="455"/>
    </location>
</feature>
<evidence type="ECO:0000256" key="1">
    <source>
        <dbReference type="ARBA" id="ARBA00004651"/>
    </source>
</evidence>
<keyword evidence="2" id="KW-1003">Cell membrane</keyword>
<comment type="subcellular location">
    <subcellularLocation>
        <location evidence="1">Cell membrane</location>
        <topology evidence="1">Multi-pass membrane protein</topology>
    </subcellularLocation>
</comment>
<dbReference type="InterPro" id="IPR050539">
    <property type="entry name" value="ThrE_Dicarb/AminoAcid_Exp"/>
</dbReference>
<protein>
    <submittedName>
        <fullName evidence="10">Uncharacterized membrane protein YjjP (DUF1212 family)/uncharacterized membrane protein YjjB (DUF3815 family)</fullName>
    </submittedName>
</protein>
<proteinExistence type="inferred from homology"/>
<dbReference type="GO" id="GO:0015744">
    <property type="term" value="P:succinate transport"/>
    <property type="evidence" value="ECO:0007669"/>
    <property type="project" value="TreeGrafter"/>
</dbReference>
<feature type="transmembrane region" description="Helical" evidence="8">
    <location>
        <begin position="218"/>
        <end position="237"/>
    </location>
</feature>
<dbReference type="GO" id="GO:0022857">
    <property type="term" value="F:transmembrane transporter activity"/>
    <property type="evidence" value="ECO:0007669"/>
    <property type="project" value="InterPro"/>
</dbReference>
<feature type="transmembrane region" description="Helical" evidence="8">
    <location>
        <begin position="374"/>
        <end position="391"/>
    </location>
</feature>
<feature type="domain" description="Threonine/serine exporter-like N-terminal" evidence="9">
    <location>
        <begin position="61"/>
        <end position="302"/>
    </location>
</feature>
<dbReference type="PANTHER" id="PTHR34390">
    <property type="entry name" value="UPF0442 PROTEIN YJJB-RELATED"/>
    <property type="match status" value="1"/>
</dbReference>
<feature type="transmembrane region" description="Helical" evidence="8">
    <location>
        <begin position="346"/>
        <end position="368"/>
    </location>
</feature>
<accession>A0A853DF76</accession>
<keyword evidence="3 8" id="KW-0812">Transmembrane</keyword>
<evidence type="ECO:0000313" key="11">
    <source>
        <dbReference type="Proteomes" id="UP000571817"/>
    </source>
</evidence>
<name>A0A853DF76_9MICO</name>
<feature type="compositionally biased region" description="Low complexity" evidence="7">
    <location>
        <begin position="1"/>
        <end position="21"/>
    </location>
</feature>
<feature type="region of interest" description="Disordered" evidence="7">
    <location>
        <begin position="1"/>
        <end position="28"/>
    </location>
</feature>
<evidence type="ECO:0000256" key="2">
    <source>
        <dbReference type="ARBA" id="ARBA00022475"/>
    </source>
</evidence>
<feature type="transmembrane region" description="Helical" evidence="8">
    <location>
        <begin position="278"/>
        <end position="300"/>
    </location>
</feature>
<evidence type="ECO:0000256" key="5">
    <source>
        <dbReference type="ARBA" id="ARBA00023136"/>
    </source>
</evidence>
<feature type="transmembrane region" description="Helical" evidence="8">
    <location>
        <begin position="243"/>
        <end position="266"/>
    </location>
</feature>
<dbReference type="AlphaFoldDB" id="A0A853DF76"/>
<organism evidence="10 11">
    <name type="scientific">Allobranchiibius huperziae</name>
    <dbReference type="NCBI Taxonomy" id="1874116"/>
    <lineage>
        <taxon>Bacteria</taxon>
        <taxon>Bacillati</taxon>
        <taxon>Actinomycetota</taxon>
        <taxon>Actinomycetes</taxon>
        <taxon>Micrococcales</taxon>
        <taxon>Dermacoccaceae</taxon>
        <taxon>Allobranchiibius</taxon>
    </lineage>
</organism>
<keyword evidence="5 8" id="KW-0472">Membrane</keyword>
<reference evidence="10 11" key="1">
    <citation type="submission" date="2020-07" db="EMBL/GenBank/DDBJ databases">
        <title>Sequencing the genomes of 1000 actinobacteria strains.</title>
        <authorList>
            <person name="Klenk H.-P."/>
        </authorList>
    </citation>
    <scope>NUCLEOTIDE SEQUENCE [LARGE SCALE GENOMIC DNA]</scope>
    <source>
        <strain evidence="10 11">DSM 29531</strain>
    </source>
</reference>
<dbReference type="EMBL" id="JACCFW010000001">
    <property type="protein sequence ID" value="NYJ75327.1"/>
    <property type="molecule type" value="Genomic_DNA"/>
</dbReference>
<comment type="similarity">
    <text evidence="6">Belongs to the ThrE exporter (TC 2.A.79) family.</text>
</comment>
<feature type="transmembrane region" description="Helical" evidence="8">
    <location>
        <begin position="398"/>
        <end position="416"/>
    </location>
</feature>
<evidence type="ECO:0000256" key="7">
    <source>
        <dbReference type="SAM" id="MobiDB-lite"/>
    </source>
</evidence>
<dbReference type="PANTHER" id="PTHR34390:SF2">
    <property type="entry name" value="SUCCINATE TRANSPORTER SUBUNIT YJJP-RELATED"/>
    <property type="match status" value="1"/>
</dbReference>
<keyword evidence="11" id="KW-1185">Reference proteome</keyword>
<evidence type="ECO:0000256" key="4">
    <source>
        <dbReference type="ARBA" id="ARBA00022989"/>
    </source>
</evidence>
<evidence type="ECO:0000256" key="8">
    <source>
        <dbReference type="SAM" id="Phobius"/>
    </source>
</evidence>
<evidence type="ECO:0000313" key="10">
    <source>
        <dbReference type="EMBL" id="NYJ75327.1"/>
    </source>
</evidence>
<evidence type="ECO:0000259" key="9">
    <source>
        <dbReference type="Pfam" id="PF06738"/>
    </source>
</evidence>
<dbReference type="InterPro" id="IPR010619">
    <property type="entry name" value="ThrE-like_N"/>
</dbReference>
<sequence length="499" mass="51573">MSRAVGQATRRVRAGGRVTRQPTAQQRRDARDLLRGSIYDGMTFRVTPANQHYSAREILNFCLDLGELMLTAGADTRSVEVAVVAVCSTWNLLPMEIDLASESIYLMYTPADGQPVVTMRVIRTETSDLGRVDRLHRVVEQVVLEGVGLVEATRALSGVAQSPPRWGPQVMTVATAVLAVSVALQCGGTPRAALAAFLLVCVVTEVSLLLTRRGLPGFFAAGAQAAIAGAFATVAIYTELLTAGGAAASLAACLVLLLPHASIVTFGRDAITGFKATAASRSIGIGLVIMGILFGLQLGLSLTRQLPVQVDPTDIRLHPLGLGLAALASAIAASANCIAQGSAARVVPAAALACVLAQLVLRGCLHLGLGNTEATFLAATALGAACTWWAARQHTSATVYAVPAFCGALLPALPVADSLLNLVAHTPNSGWRLAIAVLSTLSIGAGLVMGGLLATGGARRVVRSRVRSLDSAIERPERSLVAPIESPEASVGASGVYGS</sequence>
<feature type="transmembrane region" description="Helical" evidence="8">
    <location>
        <begin position="320"/>
        <end position="339"/>
    </location>
</feature>
<evidence type="ECO:0000256" key="3">
    <source>
        <dbReference type="ARBA" id="ARBA00022692"/>
    </source>
</evidence>
<evidence type="ECO:0000256" key="6">
    <source>
        <dbReference type="ARBA" id="ARBA00034125"/>
    </source>
</evidence>